<dbReference type="EMBL" id="GGFL01010894">
    <property type="protein sequence ID" value="MBW75072.1"/>
    <property type="molecule type" value="Transcribed_RNA"/>
</dbReference>
<reference evidence="2" key="1">
    <citation type="submission" date="2018-01" db="EMBL/GenBank/DDBJ databases">
        <title>An insight into the sialome of Amazonian anophelines.</title>
        <authorList>
            <person name="Ribeiro J.M."/>
            <person name="Scarpassa V."/>
            <person name="Calvo E."/>
        </authorList>
    </citation>
    <scope>NUCLEOTIDE SEQUENCE</scope>
</reference>
<accession>A0A2M4DBW4</accession>
<keyword evidence="1" id="KW-0732">Signal</keyword>
<organism evidence="2">
    <name type="scientific">Anopheles darlingi</name>
    <name type="common">Mosquito</name>
    <dbReference type="NCBI Taxonomy" id="43151"/>
    <lineage>
        <taxon>Eukaryota</taxon>
        <taxon>Metazoa</taxon>
        <taxon>Ecdysozoa</taxon>
        <taxon>Arthropoda</taxon>
        <taxon>Hexapoda</taxon>
        <taxon>Insecta</taxon>
        <taxon>Pterygota</taxon>
        <taxon>Neoptera</taxon>
        <taxon>Endopterygota</taxon>
        <taxon>Diptera</taxon>
        <taxon>Nematocera</taxon>
        <taxon>Culicoidea</taxon>
        <taxon>Culicidae</taxon>
        <taxon>Anophelinae</taxon>
        <taxon>Anopheles</taxon>
    </lineage>
</organism>
<feature type="signal peptide" evidence="1">
    <location>
        <begin position="1"/>
        <end position="25"/>
    </location>
</feature>
<feature type="chain" id="PRO_5014882654" description="Secreted protein" evidence="1">
    <location>
        <begin position="26"/>
        <end position="102"/>
    </location>
</feature>
<name>A0A2M4DBW4_ANODA</name>
<evidence type="ECO:0000313" key="2">
    <source>
        <dbReference type="EMBL" id="MBW75072.1"/>
    </source>
</evidence>
<dbReference type="AlphaFoldDB" id="A0A2M4DBW4"/>
<sequence>MLKKGMPDPWMVVVLLLEFCHFPLAGSSITSITVIVSGRILSLPHTHTHTFILYPVTTPAATFPGLIKKSPFLKRSTGAQALGTDTWRALAALQQQIRRRGI</sequence>
<evidence type="ECO:0008006" key="3">
    <source>
        <dbReference type="Google" id="ProtNLM"/>
    </source>
</evidence>
<proteinExistence type="predicted"/>
<protein>
    <recommendedName>
        <fullName evidence="3">Secreted protein</fullName>
    </recommendedName>
</protein>
<evidence type="ECO:0000256" key="1">
    <source>
        <dbReference type="SAM" id="SignalP"/>
    </source>
</evidence>